<dbReference type="KEGG" id="vg:18563290"/>
<reference evidence="2 3" key="1">
    <citation type="submission" date="2011-09" db="EMBL/GenBank/DDBJ databases">
        <authorList>
            <person name="Pope W.H."/>
            <person name="Pedulla M.L."/>
            <person name="Ford M.E."/>
            <person name="Peebles C.L."/>
            <person name="Hatfull G.H."/>
            <person name="Hendrix R.W."/>
        </authorList>
    </citation>
    <scope>NUCLEOTIDE SEQUENCE [LARGE SCALE GENOMIC DNA]</scope>
    <source>
        <strain evidence="2">G</strain>
    </source>
</reference>
<gene>
    <name evidence="2" type="primary">71</name>
    <name evidence="2" type="ORF">G_71</name>
</gene>
<dbReference type="EMBL" id="JN638751">
    <property type="protein sequence ID" value="AEO93342.1"/>
    <property type="molecule type" value="Genomic_DNA"/>
</dbReference>
<proteinExistence type="predicted"/>
<keyword evidence="1" id="KW-1133">Transmembrane helix</keyword>
<dbReference type="GeneID" id="18563290"/>
<feature type="transmembrane region" description="Helical" evidence="1">
    <location>
        <begin position="12"/>
        <end position="37"/>
    </location>
</feature>
<dbReference type="RefSeq" id="YP_009015382.1">
    <property type="nucleotide sequence ID" value="NC_023719.1"/>
</dbReference>
<evidence type="ECO:0000256" key="1">
    <source>
        <dbReference type="SAM" id="Phobius"/>
    </source>
</evidence>
<evidence type="ECO:0000313" key="2">
    <source>
        <dbReference type="EMBL" id="AEO93342.1"/>
    </source>
</evidence>
<organism evidence="2 3">
    <name type="scientific">Bacillus phage G</name>
    <dbReference type="NCBI Taxonomy" id="2884420"/>
    <lineage>
        <taxon>Viruses</taxon>
        <taxon>Duplodnaviria</taxon>
        <taxon>Heunggongvirae</taxon>
        <taxon>Uroviricota</taxon>
        <taxon>Caudoviricetes</taxon>
        <taxon>Donellivirus</taxon>
        <taxon>Donellivirus gee</taxon>
    </lineage>
</organism>
<protein>
    <submittedName>
        <fullName evidence="2">Gp71</fullName>
    </submittedName>
</protein>
<sequence length="92" mass="10883">MEKIIKHIKSCPMYVYLTFILSHVIITTSFFGIDYYIRQDYSLDNWIDAIIVSLISFTITAVVIVIVKKVKRRKKLKDAYKEKLPPFLRRGK</sequence>
<feature type="transmembrane region" description="Helical" evidence="1">
    <location>
        <begin position="49"/>
        <end position="67"/>
    </location>
</feature>
<accession>G3MBE1</accession>
<name>G3MBE1_9CAUD</name>
<keyword evidence="3" id="KW-1185">Reference proteome</keyword>
<evidence type="ECO:0000313" key="3">
    <source>
        <dbReference type="Proteomes" id="UP000009273"/>
    </source>
</evidence>
<keyword evidence="1" id="KW-0812">Transmembrane</keyword>
<dbReference type="Proteomes" id="UP000009273">
    <property type="component" value="Segment"/>
</dbReference>
<keyword evidence="1" id="KW-0472">Membrane</keyword>